<dbReference type="InterPro" id="IPR026082">
    <property type="entry name" value="ABCA"/>
</dbReference>
<evidence type="ECO:0000256" key="4">
    <source>
        <dbReference type="ARBA" id="ARBA00022692"/>
    </source>
</evidence>
<dbReference type="EMBL" id="HBGH01018616">
    <property type="protein sequence ID" value="CAD9238231.1"/>
    <property type="molecule type" value="Transcribed_RNA"/>
</dbReference>
<feature type="transmembrane region" description="Helical" evidence="9">
    <location>
        <begin position="533"/>
        <end position="552"/>
    </location>
</feature>
<accession>A0A7S1XHV2</accession>
<dbReference type="InterPro" id="IPR027417">
    <property type="entry name" value="P-loop_NTPase"/>
</dbReference>
<dbReference type="InterPro" id="IPR003439">
    <property type="entry name" value="ABC_transporter-like_ATP-bd"/>
</dbReference>
<dbReference type="GO" id="GO:0140359">
    <property type="term" value="F:ABC-type transporter activity"/>
    <property type="evidence" value="ECO:0007669"/>
    <property type="project" value="InterPro"/>
</dbReference>
<feature type="transmembrane region" description="Helical" evidence="9">
    <location>
        <begin position="43"/>
        <end position="60"/>
    </location>
</feature>
<protein>
    <recommendedName>
        <fullName evidence="2">Probable ATP-dependent transporter ycf16</fullName>
    </recommendedName>
</protein>
<keyword evidence="4 9" id="KW-0812">Transmembrane</keyword>
<feature type="transmembrane region" description="Helical" evidence="9">
    <location>
        <begin position="421"/>
        <end position="441"/>
    </location>
</feature>
<dbReference type="GO" id="GO:0005319">
    <property type="term" value="F:lipid transporter activity"/>
    <property type="evidence" value="ECO:0007669"/>
    <property type="project" value="TreeGrafter"/>
</dbReference>
<feature type="transmembrane region" description="Helical" evidence="9">
    <location>
        <begin position="338"/>
        <end position="363"/>
    </location>
</feature>
<keyword evidence="3" id="KW-0813">Transport</keyword>
<evidence type="ECO:0000256" key="6">
    <source>
        <dbReference type="ARBA" id="ARBA00022840"/>
    </source>
</evidence>
<dbReference type="PROSITE" id="PS00211">
    <property type="entry name" value="ABC_TRANSPORTER_1"/>
    <property type="match status" value="1"/>
</dbReference>
<keyword evidence="5" id="KW-0547">Nucleotide-binding</keyword>
<keyword evidence="6" id="KW-0067">ATP-binding</keyword>
<organism evidence="11">
    <name type="scientific">Compsopogon caeruleus</name>
    <dbReference type="NCBI Taxonomy" id="31354"/>
    <lineage>
        <taxon>Eukaryota</taxon>
        <taxon>Rhodophyta</taxon>
        <taxon>Compsopogonophyceae</taxon>
        <taxon>Compsopogonales</taxon>
        <taxon>Compsopogonaceae</taxon>
        <taxon>Compsopogon</taxon>
    </lineage>
</organism>
<dbReference type="PANTHER" id="PTHR19229">
    <property type="entry name" value="ATP-BINDING CASSETTE TRANSPORTER SUBFAMILY A ABCA"/>
    <property type="match status" value="1"/>
</dbReference>
<dbReference type="Gene3D" id="3.40.50.300">
    <property type="entry name" value="P-loop containing nucleotide triphosphate hydrolases"/>
    <property type="match status" value="1"/>
</dbReference>
<dbReference type="FunFam" id="3.40.50.300:FF:000665">
    <property type="entry name" value="ABC transporter A family member 2"/>
    <property type="match status" value="1"/>
</dbReference>
<dbReference type="Pfam" id="PF12698">
    <property type="entry name" value="ABC2_membrane_3"/>
    <property type="match status" value="1"/>
</dbReference>
<dbReference type="InterPro" id="IPR013525">
    <property type="entry name" value="ABC2_TM"/>
</dbReference>
<dbReference type="AlphaFoldDB" id="A0A7S1XHV2"/>
<evidence type="ECO:0000259" key="10">
    <source>
        <dbReference type="PROSITE" id="PS50893"/>
    </source>
</evidence>
<dbReference type="Pfam" id="PF00005">
    <property type="entry name" value="ABC_tran"/>
    <property type="match status" value="1"/>
</dbReference>
<evidence type="ECO:0000256" key="5">
    <source>
        <dbReference type="ARBA" id="ARBA00022741"/>
    </source>
</evidence>
<dbReference type="InterPro" id="IPR003593">
    <property type="entry name" value="AAA+_ATPase"/>
</dbReference>
<dbReference type="SUPFAM" id="SSF52540">
    <property type="entry name" value="P-loop containing nucleoside triphosphate hydrolases"/>
    <property type="match status" value="1"/>
</dbReference>
<comment type="subcellular location">
    <subcellularLocation>
        <location evidence="1">Membrane</location>
        <topology evidence="1">Multi-pass membrane protein</topology>
    </subcellularLocation>
</comment>
<evidence type="ECO:0000256" key="9">
    <source>
        <dbReference type="SAM" id="Phobius"/>
    </source>
</evidence>
<evidence type="ECO:0000313" key="11">
    <source>
        <dbReference type="EMBL" id="CAD9238231.1"/>
    </source>
</evidence>
<evidence type="ECO:0000256" key="1">
    <source>
        <dbReference type="ARBA" id="ARBA00004141"/>
    </source>
</evidence>
<dbReference type="PANTHER" id="PTHR19229:SF154">
    <property type="entry name" value="ABC TRANSPORTER A FAMILY MEMBER 3-RELATED"/>
    <property type="match status" value="1"/>
</dbReference>
<reference evidence="11" key="1">
    <citation type="submission" date="2021-01" db="EMBL/GenBank/DDBJ databases">
        <authorList>
            <person name="Corre E."/>
            <person name="Pelletier E."/>
            <person name="Niang G."/>
            <person name="Scheremetjew M."/>
            <person name="Finn R."/>
            <person name="Kale V."/>
            <person name="Holt S."/>
            <person name="Cochrane G."/>
            <person name="Meng A."/>
            <person name="Brown T."/>
            <person name="Cohen L."/>
        </authorList>
    </citation>
    <scope>NUCLEOTIDE SEQUENCE</scope>
    <source>
        <strain evidence="11">SAG 36.94</strain>
    </source>
</reference>
<dbReference type="GO" id="GO:0016020">
    <property type="term" value="C:membrane"/>
    <property type="evidence" value="ECO:0007669"/>
    <property type="project" value="UniProtKB-SubCell"/>
</dbReference>
<name>A0A7S1XHV2_9RHOD</name>
<feature type="transmembrane region" description="Helical" evidence="9">
    <location>
        <begin position="453"/>
        <end position="474"/>
    </location>
</feature>
<keyword evidence="7 9" id="KW-1133">Transmembrane helix</keyword>
<gene>
    <name evidence="11" type="ORF">CCAE0312_LOCUS10333</name>
</gene>
<evidence type="ECO:0000256" key="3">
    <source>
        <dbReference type="ARBA" id="ARBA00022448"/>
    </source>
</evidence>
<proteinExistence type="predicted"/>
<dbReference type="GO" id="GO:0016887">
    <property type="term" value="F:ATP hydrolysis activity"/>
    <property type="evidence" value="ECO:0007669"/>
    <property type="project" value="InterPro"/>
</dbReference>
<sequence>MDSSERGDGNSGRGRRKGLFGSQVRGFFVKTWHYQRRQYCENCWSFLIPALALILLQVLANTFSSTVTLPTEEEKNPVGGFAPLPFPPSLCLDNFGALTSGICLRERFAPAPVVFATVDETGDGKLGGVTFPECTDPTFRTCINARPAANASGILGNYSISPMEYPLFVSNELTPNNWSSALFNLFDEIGTGSVGNINSSELEMFANLTYQSVREAQKFQALDSIYGTRTVSFSTAEELESAFFDQFRVDGNVFAPFYGGLILHSASGLDPLDNGPIYINATFYYNETAGTTCFAGHCQLASGIERMINSLLKLFNGGFAQNFLRQFPKVPSTNAVDFISLIIAILVGIFLHFLIPGFSRLLIYERQAQIRSMMEMMGLRRSAYWFVTYCFFYAIYFVQILVMIIVGRALKIPLFTDNTPASWFVLLLIWGHTMIAWVMFLSPFFSDPGAGLIFHWFLNITINLIGGPFIGQLYTSDASEATFNQVSILPSFAMFRSLYYLGAFNTGKQGVTISDEYYGSVNLAMCNPGPFCISFGYLAVQWLLLLIAGLYLDRVLPVKNGIRDHPLFFLGFRRNGTFLGTRSNVSRVIGDGSAPSALTMMDEPEDVAAERVKAQSGTNSNGITIENLRKEFESSGQNKVAVAGLSLAIPRGEVFGLLGHNGAGKTTTISILTGILELSGGDAYLGGLSVRSDMKQIYRQMGVCPQFDRLWPELTGREHLNFYARVKGLRTAELKSEVSKALESVELTFAGNRQVKAYSGGMKRRLSVAISLIGEPEFVFLDEPTTGLDPKSKHNLWECLRNRKQGKTMILTTHSMEEAERLCDRVGIMASGRLRCVGPAEEIKLRLGRGYRLSVSLPPHNVEHLDELVRTISPQATVESSLAGSIIYQLPRDVVLSTIFVRIEESARQLGIFDWGISQSSLEDVFIELTQDEHRRAKSEYIETVGETNA</sequence>
<dbReference type="GO" id="GO:0005524">
    <property type="term" value="F:ATP binding"/>
    <property type="evidence" value="ECO:0007669"/>
    <property type="project" value="UniProtKB-KW"/>
</dbReference>
<dbReference type="SMART" id="SM00382">
    <property type="entry name" value="AAA"/>
    <property type="match status" value="1"/>
</dbReference>
<dbReference type="PROSITE" id="PS50893">
    <property type="entry name" value="ABC_TRANSPORTER_2"/>
    <property type="match status" value="1"/>
</dbReference>
<dbReference type="InterPro" id="IPR017871">
    <property type="entry name" value="ABC_transporter-like_CS"/>
</dbReference>
<evidence type="ECO:0000256" key="7">
    <source>
        <dbReference type="ARBA" id="ARBA00022989"/>
    </source>
</evidence>
<evidence type="ECO:0000256" key="8">
    <source>
        <dbReference type="ARBA" id="ARBA00023136"/>
    </source>
</evidence>
<keyword evidence="8 9" id="KW-0472">Membrane</keyword>
<dbReference type="CDD" id="cd03263">
    <property type="entry name" value="ABC_subfamily_A"/>
    <property type="match status" value="1"/>
</dbReference>
<feature type="domain" description="ABC transporter" evidence="10">
    <location>
        <begin position="623"/>
        <end position="856"/>
    </location>
</feature>
<feature type="transmembrane region" description="Helical" evidence="9">
    <location>
        <begin position="384"/>
        <end position="409"/>
    </location>
</feature>
<evidence type="ECO:0000256" key="2">
    <source>
        <dbReference type="ARBA" id="ARBA00014334"/>
    </source>
</evidence>